<dbReference type="Gene3D" id="1.10.418.10">
    <property type="entry name" value="Calponin-like domain"/>
    <property type="match status" value="1"/>
</dbReference>
<accession>A0A1I8MDF9</accession>
<dbReference type="STRING" id="7370.A0A1I8MDF9"/>
<proteinExistence type="predicted"/>
<gene>
    <name evidence="2" type="primary">101889873</name>
</gene>
<dbReference type="VEuPathDB" id="VectorBase:MDOMA2_014455"/>
<dbReference type="eggNOG" id="KOG2996">
    <property type="taxonomic scope" value="Eukaryota"/>
</dbReference>
<organism evidence="2">
    <name type="scientific">Musca domestica</name>
    <name type="common">House fly</name>
    <dbReference type="NCBI Taxonomy" id="7370"/>
    <lineage>
        <taxon>Eukaryota</taxon>
        <taxon>Metazoa</taxon>
        <taxon>Ecdysozoa</taxon>
        <taxon>Arthropoda</taxon>
        <taxon>Hexapoda</taxon>
        <taxon>Insecta</taxon>
        <taxon>Pterygota</taxon>
        <taxon>Neoptera</taxon>
        <taxon>Endopterygota</taxon>
        <taxon>Diptera</taxon>
        <taxon>Brachycera</taxon>
        <taxon>Muscomorpha</taxon>
        <taxon>Muscoidea</taxon>
        <taxon>Muscidae</taxon>
        <taxon>Musca</taxon>
    </lineage>
</organism>
<evidence type="ECO:0000259" key="1">
    <source>
        <dbReference type="PROSITE" id="PS50021"/>
    </source>
</evidence>
<name>A0A1I8MDF9_MUSDO</name>
<dbReference type="Pfam" id="PF00307">
    <property type="entry name" value="CH"/>
    <property type="match status" value="1"/>
</dbReference>
<protein>
    <recommendedName>
        <fullName evidence="1">Calponin-homology (CH) domain-containing protein</fullName>
    </recommendedName>
</protein>
<dbReference type="EnsemblMetazoa" id="MDOA003748-RA">
    <property type="protein sequence ID" value="MDOA003748-PA"/>
    <property type="gene ID" value="MDOA003748"/>
</dbReference>
<dbReference type="VEuPathDB" id="VectorBase:MDOA003748"/>
<dbReference type="InterPro" id="IPR001715">
    <property type="entry name" value="CH_dom"/>
</dbReference>
<dbReference type="GO" id="GO:0005085">
    <property type="term" value="F:guanyl-nucleotide exchange factor activity"/>
    <property type="evidence" value="ECO:0007669"/>
    <property type="project" value="TreeGrafter"/>
</dbReference>
<evidence type="ECO:0000313" key="2">
    <source>
        <dbReference type="EnsemblMetazoa" id="MDOA003748-PA"/>
    </source>
</evidence>
<sequence length="130" mass="13220">MIMANNSSGSGGSLAATLAGGVGGGAAAACPPGLVGGITGAGASSVAAALNSTNSDLWKECVLWLQRCKVLPPDHVATEEIRSLALTLRDGVMLCNLVIFLDPKCLDPGEMTKRPQMAQVSLCVLINVLE</sequence>
<reference evidence="2" key="1">
    <citation type="submission" date="2020-05" db="UniProtKB">
        <authorList>
            <consortium name="EnsemblMetazoa"/>
        </authorList>
    </citation>
    <scope>IDENTIFICATION</scope>
    <source>
        <strain evidence="2">Aabys</strain>
    </source>
</reference>
<dbReference type="PANTHER" id="PTHR45818">
    <property type="entry name" value="PROTEIN VAV"/>
    <property type="match status" value="1"/>
</dbReference>
<dbReference type="GO" id="GO:0005737">
    <property type="term" value="C:cytoplasm"/>
    <property type="evidence" value="ECO:0007669"/>
    <property type="project" value="TreeGrafter"/>
</dbReference>
<dbReference type="AlphaFoldDB" id="A0A1I8MDF9"/>
<dbReference type="SUPFAM" id="SSF47576">
    <property type="entry name" value="Calponin-homology domain, CH-domain"/>
    <property type="match status" value="1"/>
</dbReference>
<dbReference type="InterPro" id="IPR036872">
    <property type="entry name" value="CH_dom_sf"/>
</dbReference>
<feature type="domain" description="Calponin-homology (CH)" evidence="1">
    <location>
        <begin position="55"/>
        <end position="130"/>
    </location>
</feature>
<dbReference type="GO" id="GO:0016477">
    <property type="term" value="P:cell migration"/>
    <property type="evidence" value="ECO:0007669"/>
    <property type="project" value="TreeGrafter"/>
</dbReference>
<dbReference type="PROSITE" id="PS50021">
    <property type="entry name" value="CH"/>
    <property type="match status" value="1"/>
</dbReference>
<dbReference type="PANTHER" id="PTHR45818:SF3">
    <property type="entry name" value="PROTEIN VAV"/>
    <property type="match status" value="1"/>
</dbReference>